<keyword evidence="3" id="KW-1185">Reference proteome</keyword>
<gene>
    <name evidence="2" type="ORF">GlitD10_0869</name>
</gene>
<feature type="transmembrane region" description="Helical" evidence="1">
    <location>
        <begin position="70"/>
        <end position="88"/>
    </location>
</feature>
<accession>A0A1J0ABA6</accession>
<dbReference type="AlphaFoldDB" id="A0A1J0ABA6"/>
<feature type="transmembrane region" description="Helical" evidence="1">
    <location>
        <begin position="108"/>
        <end position="133"/>
    </location>
</feature>
<reference evidence="2 3" key="1">
    <citation type="submission" date="2016-10" db="EMBL/GenBank/DDBJ databases">
        <title>Description of Gloeomargarita lithophora gen. nov., sp. nov., a thylakoid-bearing basal-branching cyanobacterium with intracellular carbonates, and proposal for Gloeomargaritales ord. nov.</title>
        <authorList>
            <person name="Moreira D."/>
            <person name="Tavera R."/>
            <person name="Benzerara K."/>
            <person name="Skouri-Panet F."/>
            <person name="Couradeau E."/>
            <person name="Gerard E."/>
            <person name="Loussert C."/>
            <person name="Novelo E."/>
            <person name="Zivanovic Y."/>
            <person name="Lopez-Garcia P."/>
        </authorList>
    </citation>
    <scope>NUCLEOTIDE SEQUENCE [LARGE SCALE GENOMIC DNA]</scope>
    <source>
        <strain evidence="2 3">D10</strain>
    </source>
</reference>
<dbReference type="RefSeq" id="WP_071453809.1">
    <property type="nucleotide sequence ID" value="NZ_CP017675.1"/>
</dbReference>
<name>A0A1J0ABA6_9CYAN</name>
<sequence length="151" mass="17410">MALFMLRELDFDKRLRIMEIFNGQFYVGHSLPFTEKILALVSFGFLLYIIIFTLCRHAKSFLIGLKQGSCIAQGVLIVIFLLFLSNFIDGVSRKLNIFGFTISPATFVYFNAIEEVLELGISMISFITIDAYFRQIKARQTHVLPARRRSR</sequence>
<keyword evidence="1" id="KW-1133">Transmembrane helix</keyword>
<dbReference type="KEGG" id="glt:GlitD10_0869"/>
<proteinExistence type="predicted"/>
<dbReference type="STRING" id="1188229.GlitD10_0869"/>
<keyword evidence="1" id="KW-0472">Membrane</keyword>
<evidence type="ECO:0000313" key="2">
    <source>
        <dbReference type="EMBL" id="APB33185.1"/>
    </source>
</evidence>
<evidence type="ECO:0000313" key="3">
    <source>
        <dbReference type="Proteomes" id="UP000180235"/>
    </source>
</evidence>
<evidence type="ECO:0000256" key="1">
    <source>
        <dbReference type="SAM" id="Phobius"/>
    </source>
</evidence>
<feature type="transmembrane region" description="Helical" evidence="1">
    <location>
        <begin position="37"/>
        <end position="58"/>
    </location>
</feature>
<protein>
    <submittedName>
        <fullName evidence="2">Uncharacterized protein</fullName>
    </submittedName>
</protein>
<dbReference type="Proteomes" id="UP000180235">
    <property type="component" value="Chromosome"/>
</dbReference>
<dbReference type="EMBL" id="CP017675">
    <property type="protein sequence ID" value="APB33185.1"/>
    <property type="molecule type" value="Genomic_DNA"/>
</dbReference>
<keyword evidence="1" id="KW-0812">Transmembrane</keyword>
<organism evidence="2 3">
    <name type="scientific">Gloeomargarita lithophora Alchichica-D10</name>
    <dbReference type="NCBI Taxonomy" id="1188229"/>
    <lineage>
        <taxon>Bacteria</taxon>
        <taxon>Bacillati</taxon>
        <taxon>Cyanobacteriota</taxon>
        <taxon>Cyanophyceae</taxon>
        <taxon>Gloeomargaritales</taxon>
        <taxon>Gloeomargaritaceae</taxon>
        <taxon>Gloeomargarita</taxon>
    </lineage>
</organism>